<accession>A0A821MQV7</accession>
<sequence>MTKKLLKITCLLLLIFAVTIEGKKLSRSRGSGRGSGRKTNYKPQPAPTSLSYPQASAPKPSLFGWQEKPAQKTQISQSHQSKPGNQAPSYPASNTGLSGAGSKQTQQQEHVQRSNVPSQQTAPRPESPSQTNSHAYPASNGLSGNSGAGSSYPQGSGLSGSNGVPSSYNSPNKPQYPPNNNLQNNHPPNNVGNNYQAAPPPYTPYGNNNHQGPPPPYSNYGHGYSGYGGHGGPGYSPQMPGYFGSYTNKGFGGVSRSGSTLAGVGLAGAGIGTVLTGLALWNMARSTGHHHHTVIYDNRGQPIAVAAENGTVSAEDPILRDLVNCTLTISSINATEVIAIPCSIATSFTPDANVKDDKVENANNDTKCTITVVTKDSKEFMTTIPCSILLNTAAQNNVTEPPNVLAETALNDTLVETALNDTLIETNITDSNSPKALKLSSEDEIKDFTVGLNCTSSESGEIRDPINPCFSVKDNLTVIPLISTTKSDLLPENK</sequence>
<name>A0A821MQV7_9NEOP</name>
<reference evidence="3" key="1">
    <citation type="submission" date="2021-02" db="EMBL/GenBank/DDBJ databases">
        <authorList>
            <person name="Steward A R."/>
        </authorList>
    </citation>
    <scope>NUCLEOTIDE SEQUENCE</scope>
</reference>
<evidence type="ECO:0000313" key="3">
    <source>
        <dbReference type="EMBL" id="CAF4771279.1"/>
    </source>
</evidence>
<dbReference type="EMBL" id="CAJOBZ010000003">
    <property type="protein sequence ID" value="CAF4771279.1"/>
    <property type="molecule type" value="Genomic_DNA"/>
</dbReference>
<feature type="region of interest" description="Disordered" evidence="1">
    <location>
        <begin position="24"/>
        <end position="220"/>
    </location>
</feature>
<organism evidence="3 4">
    <name type="scientific">Pieris macdunnoughi</name>
    <dbReference type="NCBI Taxonomy" id="345717"/>
    <lineage>
        <taxon>Eukaryota</taxon>
        <taxon>Metazoa</taxon>
        <taxon>Ecdysozoa</taxon>
        <taxon>Arthropoda</taxon>
        <taxon>Hexapoda</taxon>
        <taxon>Insecta</taxon>
        <taxon>Pterygota</taxon>
        <taxon>Neoptera</taxon>
        <taxon>Endopterygota</taxon>
        <taxon>Lepidoptera</taxon>
        <taxon>Glossata</taxon>
        <taxon>Ditrysia</taxon>
        <taxon>Papilionoidea</taxon>
        <taxon>Pieridae</taxon>
        <taxon>Pierinae</taxon>
        <taxon>Pieris</taxon>
    </lineage>
</organism>
<evidence type="ECO:0000313" key="4">
    <source>
        <dbReference type="Proteomes" id="UP000663880"/>
    </source>
</evidence>
<evidence type="ECO:0000256" key="1">
    <source>
        <dbReference type="SAM" id="MobiDB-lite"/>
    </source>
</evidence>
<protein>
    <submittedName>
        <fullName evidence="3">Uncharacterized protein</fullName>
    </submittedName>
</protein>
<dbReference type="Proteomes" id="UP000663880">
    <property type="component" value="Unassembled WGS sequence"/>
</dbReference>
<comment type="caution">
    <text evidence="3">The sequence shown here is derived from an EMBL/GenBank/DDBJ whole genome shotgun (WGS) entry which is preliminary data.</text>
</comment>
<feature type="compositionally biased region" description="Polar residues" evidence="1">
    <location>
        <begin position="152"/>
        <end position="164"/>
    </location>
</feature>
<feature type="signal peptide" evidence="2">
    <location>
        <begin position="1"/>
        <end position="22"/>
    </location>
</feature>
<keyword evidence="4" id="KW-1185">Reference proteome</keyword>
<feature type="compositionally biased region" description="Polar residues" evidence="1">
    <location>
        <begin position="71"/>
        <end position="134"/>
    </location>
</feature>
<feature type="chain" id="PRO_5032556099" evidence="2">
    <location>
        <begin position="23"/>
        <end position="494"/>
    </location>
</feature>
<dbReference type="OrthoDB" id="10069455at2759"/>
<feature type="compositionally biased region" description="Low complexity" evidence="1">
    <location>
        <begin position="138"/>
        <end position="151"/>
    </location>
</feature>
<keyword evidence="2" id="KW-0732">Signal</keyword>
<dbReference type="AlphaFoldDB" id="A0A821MQV7"/>
<gene>
    <name evidence="3" type="ORF">PMACD_LOCUS1837</name>
</gene>
<proteinExistence type="predicted"/>
<evidence type="ECO:0000256" key="2">
    <source>
        <dbReference type="SAM" id="SignalP"/>
    </source>
</evidence>
<feature type="compositionally biased region" description="Low complexity" evidence="1">
    <location>
        <begin position="165"/>
        <end position="196"/>
    </location>
</feature>